<evidence type="ECO:0000313" key="6">
    <source>
        <dbReference type="Proteomes" id="UP001203665"/>
    </source>
</evidence>
<feature type="domain" description="AB hydrolase-1" evidence="4">
    <location>
        <begin position="25"/>
        <end position="143"/>
    </location>
</feature>
<dbReference type="Proteomes" id="UP001203665">
    <property type="component" value="Unassembled WGS sequence"/>
</dbReference>
<dbReference type="PANTHER" id="PTHR43798:SF31">
    <property type="entry name" value="AB HYDROLASE SUPERFAMILY PROTEIN YCLE"/>
    <property type="match status" value="1"/>
</dbReference>
<evidence type="ECO:0000259" key="4">
    <source>
        <dbReference type="Pfam" id="PF00561"/>
    </source>
</evidence>
<organism evidence="5 6">
    <name type="scientific">Alkalicoccobacillus plakortidis</name>
    <dbReference type="NCBI Taxonomy" id="444060"/>
    <lineage>
        <taxon>Bacteria</taxon>
        <taxon>Bacillati</taxon>
        <taxon>Bacillota</taxon>
        <taxon>Bacilli</taxon>
        <taxon>Bacillales</taxon>
        <taxon>Bacillaceae</taxon>
        <taxon>Alkalicoccobacillus</taxon>
    </lineage>
</organism>
<accession>A0ABT0XJ35</accession>
<dbReference type="SUPFAM" id="SSF46894">
    <property type="entry name" value="C-terminal effector domain of the bipartite response regulators"/>
    <property type="match status" value="1"/>
</dbReference>
<gene>
    <name evidence="5" type="ORF">NDM98_10720</name>
</gene>
<evidence type="ECO:0000313" key="5">
    <source>
        <dbReference type="EMBL" id="MCM2675921.1"/>
    </source>
</evidence>
<dbReference type="PRINTS" id="PR00111">
    <property type="entry name" value="ABHYDROLASE"/>
</dbReference>
<dbReference type="EMBL" id="JAMQJY010000001">
    <property type="protein sequence ID" value="MCM2675921.1"/>
    <property type="molecule type" value="Genomic_DNA"/>
</dbReference>
<proteinExistence type="predicted"/>
<dbReference type="Gene3D" id="3.40.50.1820">
    <property type="entry name" value="alpha/beta hydrolase"/>
    <property type="match status" value="1"/>
</dbReference>
<keyword evidence="3" id="KW-0804">Transcription</keyword>
<dbReference type="Pfam" id="PF00561">
    <property type="entry name" value="Abhydrolase_1"/>
    <property type="match status" value="1"/>
</dbReference>
<keyword evidence="2" id="KW-0805">Transcription regulation</keyword>
<dbReference type="Gene3D" id="1.10.10.10">
    <property type="entry name" value="Winged helix-like DNA-binding domain superfamily/Winged helix DNA-binding domain"/>
    <property type="match status" value="1"/>
</dbReference>
<evidence type="ECO:0000256" key="2">
    <source>
        <dbReference type="ARBA" id="ARBA00023015"/>
    </source>
</evidence>
<reference evidence="5" key="1">
    <citation type="submission" date="2022-06" db="EMBL/GenBank/DDBJ databases">
        <title>Alkalicoccobacillus porphyridii sp. nov., isolated from a marine red alga, Porphyridium purpureum and reclassification of Shouchella plakortidis and Shouchella gibsonii as Alkalicoccobacillus plakortidis comb. nov. and Alkalicoccobacillus gibsonii comb. nov.</title>
        <authorList>
            <person name="Kim K.H."/>
            <person name="Lee J.K."/>
            <person name="Han D.M."/>
            <person name="Baek J.H."/>
            <person name="Jeon C.O."/>
        </authorList>
    </citation>
    <scope>NUCLEOTIDE SEQUENCE</scope>
    <source>
        <strain evidence="5">DSM 19153</strain>
    </source>
</reference>
<name>A0ABT0XJ35_9BACI</name>
<dbReference type="RefSeq" id="WP_251607323.1">
    <property type="nucleotide sequence ID" value="NZ_JAMQJY010000001.1"/>
</dbReference>
<dbReference type="InterPro" id="IPR029058">
    <property type="entry name" value="AB_hydrolase_fold"/>
</dbReference>
<dbReference type="InterPro" id="IPR050266">
    <property type="entry name" value="AB_hydrolase_sf"/>
</dbReference>
<dbReference type="SUPFAM" id="SSF53474">
    <property type="entry name" value="alpha/beta-Hydrolases"/>
    <property type="match status" value="1"/>
</dbReference>
<keyword evidence="1 5" id="KW-0378">Hydrolase</keyword>
<protein>
    <submittedName>
        <fullName evidence="5">Alpha/beta fold hydrolase</fullName>
    </submittedName>
</protein>
<evidence type="ECO:0000256" key="3">
    <source>
        <dbReference type="ARBA" id="ARBA00023163"/>
    </source>
</evidence>
<dbReference type="InterPro" id="IPR016032">
    <property type="entry name" value="Sig_transdc_resp-reg_C-effctor"/>
</dbReference>
<evidence type="ECO:0000256" key="1">
    <source>
        <dbReference type="ARBA" id="ARBA00022801"/>
    </source>
</evidence>
<comment type="caution">
    <text evidence="5">The sequence shown here is derived from an EMBL/GenBank/DDBJ whole genome shotgun (WGS) entry which is preliminary data.</text>
</comment>
<dbReference type="GO" id="GO:0016787">
    <property type="term" value="F:hydrolase activity"/>
    <property type="evidence" value="ECO:0007669"/>
    <property type="project" value="UniProtKB-KW"/>
</dbReference>
<dbReference type="InterPro" id="IPR000073">
    <property type="entry name" value="AB_hydrolase_1"/>
</dbReference>
<dbReference type="PANTHER" id="PTHR43798">
    <property type="entry name" value="MONOACYLGLYCEROL LIPASE"/>
    <property type="match status" value="1"/>
</dbReference>
<dbReference type="InterPro" id="IPR036388">
    <property type="entry name" value="WH-like_DNA-bd_sf"/>
</dbReference>
<sequence>MPTIQIGEQPIHYYYHLSQSSEADTIVFAHGAMTNYELFDDLLPFFITHFHVLVYDHRGYGGSVPLTEPLETLSLDLFASDLHVLLQSLGISSGVHLAGFHLGALTVLRYAVMFPDEVKSLCLMTLPCTPPHLAEQLMEHRLAISNQGTFIPEEYVTRVATNLPETHPRIAYLQERVQNLDMTVFNQVLKLVVFNDPLPDLRAIEKPTMIMSGANDVLFPSYYLNLHAVSYPHCRFVSITNAASFIVLDRPEPVARKMMRFMNVKHVKKTVSDPFIQHMDETMRAYVEQIHQTARDQLTVSTGLRVDVLFQFKVTREGKELLEGWNKRFSKQILLYLLFHRSTTREQLCEELWPSTPIDKAKKNLRVYLNYLKGVISDKEAEQPYIVIDREHIHLTGLIESDALAFTTLLHKANLEEDEKEKIQAR</sequence>
<keyword evidence="6" id="KW-1185">Reference proteome</keyword>